<proteinExistence type="predicted"/>
<comment type="caution">
    <text evidence="1">The sequence shown here is derived from an EMBL/GenBank/DDBJ whole genome shotgun (WGS) entry which is preliminary data.</text>
</comment>
<dbReference type="EMBL" id="JAKZMO010000007">
    <property type="protein sequence ID" value="MDG5483315.1"/>
    <property type="molecule type" value="Genomic_DNA"/>
</dbReference>
<protein>
    <submittedName>
        <fullName evidence="1">Uncharacterized protein</fullName>
    </submittedName>
</protein>
<evidence type="ECO:0000313" key="2">
    <source>
        <dbReference type="Proteomes" id="UP001154266"/>
    </source>
</evidence>
<dbReference type="RefSeq" id="WP_066811895.1">
    <property type="nucleotide sequence ID" value="NZ_JAKZMO010000007.1"/>
</dbReference>
<organism evidence="1 2">
    <name type="scientific">Mycolicibacterium gadium</name>
    <name type="common">Mycobacterium gadium</name>
    <dbReference type="NCBI Taxonomy" id="1794"/>
    <lineage>
        <taxon>Bacteria</taxon>
        <taxon>Bacillati</taxon>
        <taxon>Actinomycetota</taxon>
        <taxon>Actinomycetes</taxon>
        <taxon>Mycobacteriales</taxon>
        <taxon>Mycobacteriaceae</taxon>
        <taxon>Mycolicibacterium</taxon>
    </lineage>
</organism>
<gene>
    <name evidence="1" type="ORF">MNO81_10980</name>
</gene>
<name>A0ABT6GQH7_MYCGU</name>
<sequence>MRRTKRVTVSDSAIKDMIARNTRASARLEGRELPDGHTRSQAVQDYLDGLASRSKSDAAQNISYTDSDSASVGHWNYRVVQSADGSEYFIAEVYYAGDKLGWVDGSRDLLRWERYQDLIDTVQLIRHAFDQPLLRVTEDDRLVEATST</sequence>
<evidence type="ECO:0000313" key="1">
    <source>
        <dbReference type="EMBL" id="MDG5483315.1"/>
    </source>
</evidence>
<keyword evidence="2" id="KW-1185">Reference proteome</keyword>
<accession>A0ABT6GQH7</accession>
<reference evidence="1" key="1">
    <citation type="journal article" date="2023" name="Environ. Microbiol.">
        <title>The 2-methylpropene degradation pathway in Mycobacteriaceae family strains.</title>
        <authorList>
            <person name="Helbich S."/>
            <person name="Barrantes I."/>
            <person name="Dos Anjos Borges L.G."/>
            <person name="Pieper D.H."/>
            <person name="Vainshtein Y."/>
            <person name="Sohn K."/>
            <person name="Engesser K.H."/>
        </authorList>
    </citation>
    <scope>NUCLEOTIDE SEQUENCE</scope>
    <source>
        <strain evidence="1">IBE100</strain>
    </source>
</reference>
<dbReference type="Proteomes" id="UP001154266">
    <property type="component" value="Unassembled WGS sequence"/>
</dbReference>